<reference evidence="1" key="1">
    <citation type="journal article" date="2014" name="Front. Microbiol.">
        <title>High frequency of phylogenetically diverse reductive dehalogenase-homologous genes in deep subseafloor sedimentary metagenomes.</title>
        <authorList>
            <person name="Kawai M."/>
            <person name="Futagami T."/>
            <person name="Toyoda A."/>
            <person name="Takaki Y."/>
            <person name="Nishi S."/>
            <person name="Hori S."/>
            <person name="Arai W."/>
            <person name="Tsubouchi T."/>
            <person name="Morono Y."/>
            <person name="Uchiyama I."/>
            <person name="Ito T."/>
            <person name="Fujiyama A."/>
            <person name="Inagaki F."/>
            <person name="Takami H."/>
        </authorList>
    </citation>
    <scope>NUCLEOTIDE SEQUENCE</scope>
    <source>
        <strain evidence="1">Expedition CK06-06</strain>
    </source>
</reference>
<gene>
    <name evidence="1" type="ORF">S01H4_26832</name>
</gene>
<sequence>AELWNYISPVNYFISGTIPVFEKKNTDKISWI</sequence>
<evidence type="ECO:0000313" key="1">
    <source>
        <dbReference type="EMBL" id="GAG87894.1"/>
    </source>
</evidence>
<comment type="caution">
    <text evidence="1">The sequence shown here is derived from an EMBL/GenBank/DDBJ whole genome shotgun (WGS) entry which is preliminary data.</text>
</comment>
<proteinExistence type="predicted"/>
<dbReference type="AlphaFoldDB" id="X1AXI2"/>
<organism evidence="1">
    <name type="scientific">marine sediment metagenome</name>
    <dbReference type="NCBI Taxonomy" id="412755"/>
    <lineage>
        <taxon>unclassified sequences</taxon>
        <taxon>metagenomes</taxon>
        <taxon>ecological metagenomes</taxon>
    </lineage>
</organism>
<dbReference type="EMBL" id="BART01012996">
    <property type="protein sequence ID" value="GAG87894.1"/>
    <property type="molecule type" value="Genomic_DNA"/>
</dbReference>
<accession>X1AXI2</accession>
<protein>
    <submittedName>
        <fullName evidence="1">Uncharacterized protein</fullName>
    </submittedName>
</protein>
<name>X1AXI2_9ZZZZ</name>
<feature type="non-terminal residue" evidence="1">
    <location>
        <position position="1"/>
    </location>
</feature>